<dbReference type="Gene3D" id="2.40.10.220">
    <property type="entry name" value="predicted glycosyltransferase like domains"/>
    <property type="match status" value="1"/>
</dbReference>
<proteinExistence type="predicted"/>
<reference evidence="1" key="1">
    <citation type="submission" date="2019-03" db="EMBL/GenBank/DDBJ databases">
        <authorList>
            <person name="Hao L."/>
        </authorList>
    </citation>
    <scope>NUCLEOTIDE SEQUENCE</scope>
</reference>
<dbReference type="AlphaFoldDB" id="A0A485LV79"/>
<keyword evidence="1" id="KW-0282">Flagellum</keyword>
<organism evidence="1">
    <name type="scientific">anaerobic digester metagenome</name>
    <dbReference type="NCBI Taxonomy" id="1263854"/>
    <lineage>
        <taxon>unclassified sequences</taxon>
        <taxon>metagenomes</taxon>
        <taxon>ecological metagenomes</taxon>
    </lineage>
</organism>
<sequence>MEKRRTKRQKTLSWGQLFANAKINGHPLKLPVLDISIGGMGVLVTNGFSLLQEGAEIHIETLEKQGTIIATDIHGRIAYLGPGVPTRAGIDFSPAETPIEAYAKLHGTRDDTGMLVTDKDEILRIFNEVKRWSRGFGDMLMIYRQKAIPVEFFYLRPQINNMVLRIVRISEFRLPFQPQVGTVYPFYLFKGVNVMLFHAQVQDVIKNIMETSWPETMQHVSRRSVLRYFVTGQEPLTATIVHPISLEKIGAMVWDISIEGMGIELLDEDKTPLIEGMNLPEINIELPAGGVTATGIVRSVRCEKVLDKTQVGIEFIGGSKHYRDKILSYILDKDFPSETLIS</sequence>
<name>A0A485LV79_9ZZZZ</name>
<protein>
    <submittedName>
        <fullName evidence="1">Flagellar brake protein YcgR</fullName>
    </submittedName>
</protein>
<evidence type="ECO:0000313" key="1">
    <source>
        <dbReference type="EMBL" id="VFU11553.1"/>
    </source>
</evidence>
<accession>A0A485LV79</accession>
<gene>
    <name evidence="1" type="primary">ycgR</name>
    <name evidence="1" type="ORF">SCFA_110016</name>
</gene>
<keyword evidence="1" id="KW-0969">Cilium</keyword>
<keyword evidence="1" id="KW-0966">Cell projection</keyword>
<dbReference type="EMBL" id="CAADRM010000013">
    <property type="protein sequence ID" value="VFU11553.1"/>
    <property type="molecule type" value="Genomic_DNA"/>
</dbReference>